<name>A0A318HXB9_BURPY</name>
<dbReference type="PROSITE" id="PS50043">
    <property type="entry name" value="HTH_LUXR_2"/>
    <property type="match status" value="1"/>
</dbReference>
<dbReference type="Pfam" id="PF03472">
    <property type="entry name" value="Autoind_bind"/>
    <property type="match status" value="1"/>
</dbReference>
<dbReference type="Pfam" id="PF00196">
    <property type="entry name" value="GerE"/>
    <property type="match status" value="1"/>
</dbReference>
<feature type="domain" description="HTH luxR-type" evidence="4">
    <location>
        <begin position="194"/>
        <end position="259"/>
    </location>
</feature>
<dbReference type="EMBL" id="QJJY01000036">
    <property type="protein sequence ID" value="PXX23114.1"/>
    <property type="molecule type" value="Genomic_DNA"/>
</dbReference>
<dbReference type="SMART" id="SM00421">
    <property type="entry name" value="HTH_LUXR"/>
    <property type="match status" value="1"/>
</dbReference>
<dbReference type="SUPFAM" id="SSF46894">
    <property type="entry name" value="C-terminal effector domain of the bipartite response regulators"/>
    <property type="match status" value="1"/>
</dbReference>
<sequence length="263" mass="29823">MCRVFRYRASGISSKLLPPNKKLTTRIAPFLGPFLKANSFRSLINSFSNTAHSLGFPCYAISRVSRLRSRSSPRIFAETIYAHYPNSWTKHYQQHDYGFIDPVHRAAFTYDSPYRWSEIFGLSELERRVLWEAHDAGLTHGLSIPIHESDGSVLLFNFSGPSSRVNAPLNSRLAHLTSSLFHVELQRLTSIPHIEPPTLRLSSRQQECLYWVGQGKTSPEISIIMGISHHTVDYHITEAMKILNVNSRTKAAVYASVYGLIPH</sequence>
<keyword evidence="2" id="KW-0238">DNA-binding</keyword>
<dbReference type="InterPro" id="IPR005143">
    <property type="entry name" value="TF_LuxR_autoind-bd_dom"/>
</dbReference>
<protein>
    <submittedName>
        <fullName evidence="5">LuxR family quorum-sensing system transcriptional regulator CciR</fullName>
    </submittedName>
</protein>
<organism evidence="5 6">
    <name type="scientific">Burkholderia pyrrocinia</name>
    <name type="common">Pseudomonas pyrrocinia</name>
    <dbReference type="NCBI Taxonomy" id="60550"/>
    <lineage>
        <taxon>Bacteria</taxon>
        <taxon>Pseudomonadati</taxon>
        <taxon>Pseudomonadota</taxon>
        <taxon>Betaproteobacteria</taxon>
        <taxon>Burkholderiales</taxon>
        <taxon>Burkholderiaceae</taxon>
        <taxon>Burkholderia</taxon>
        <taxon>Burkholderia cepacia complex</taxon>
    </lineage>
</organism>
<keyword evidence="3" id="KW-0804">Transcription</keyword>
<dbReference type="GO" id="GO:0006355">
    <property type="term" value="P:regulation of DNA-templated transcription"/>
    <property type="evidence" value="ECO:0007669"/>
    <property type="project" value="InterPro"/>
</dbReference>
<evidence type="ECO:0000256" key="1">
    <source>
        <dbReference type="ARBA" id="ARBA00023015"/>
    </source>
</evidence>
<evidence type="ECO:0000256" key="2">
    <source>
        <dbReference type="ARBA" id="ARBA00023125"/>
    </source>
</evidence>
<gene>
    <name evidence="5" type="ORF">NA66_103642</name>
</gene>
<dbReference type="SUPFAM" id="SSF75516">
    <property type="entry name" value="Pheromone-binding domain of LuxR-like quorum-sensing transcription factors"/>
    <property type="match status" value="1"/>
</dbReference>
<dbReference type="PANTHER" id="PTHR44688:SF16">
    <property type="entry name" value="DNA-BINDING TRANSCRIPTIONAL ACTIVATOR DEVR_DOSR"/>
    <property type="match status" value="1"/>
</dbReference>
<dbReference type="Proteomes" id="UP000247755">
    <property type="component" value="Unassembled WGS sequence"/>
</dbReference>
<evidence type="ECO:0000313" key="6">
    <source>
        <dbReference type="Proteomes" id="UP000247755"/>
    </source>
</evidence>
<dbReference type="InterPro" id="IPR036693">
    <property type="entry name" value="TF_LuxR_autoind-bd_dom_sf"/>
</dbReference>
<dbReference type="AlphaFoldDB" id="A0A318HXB9"/>
<dbReference type="Gene3D" id="3.30.450.80">
    <property type="entry name" value="Transcription factor LuxR-like, autoinducer-binding domain"/>
    <property type="match status" value="1"/>
</dbReference>
<dbReference type="PRINTS" id="PR00038">
    <property type="entry name" value="HTHLUXR"/>
</dbReference>
<dbReference type="InterPro" id="IPR000792">
    <property type="entry name" value="Tscrpt_reg_LuxR_C"/>
</dbReference>
<dbReference type="InterPro" id="IPR016032">
    <property type="entry name" value="Sig_transdc_resp-reg_C-effctor"/>
</dbReference>
<dbReference type="Gene3D" id="1.10.10.10">
    <property type="entry name" value="Winged helix-like DNA-binding domain superfamily/Winged helix DNA-binding domain"/>
    <property type="match status" value="1"/>
</dbReference>
<reference evidence="5 6" key="1">
    <citation type="submission" date="2018-05" db="EMBL/GenBank/DDBJ databases">
        <title>Comparative genomics of bacterial root endophytes of switchgrass collected from native prairies over two seasons.</title>
        <authorList>
            <person name="Tang Y."/>
        </authorList>
    </citation>
    <scope>NUCLEOTIDE SEQUENCE [LARGE SCALE GENOMIC DNA]</scope>
    <source>
        <strain evidence="5 6">NFIX32</strain>
    </source>
</reference>
<evidence type="ECO:0000313" key="5">
    <source>
        <dbReference type="EMBL" id="PXX23114.1"/>
    </source>
</evidence>
<evidence type="ECO:0000256" key="3">
    <source>
        <dbReference type="ARBA" id="ARBA00023163"/>
    </source>
</evidence>
<dbReference type="GO" id="GO:0003677">
    <property type="term" value="F:DNA binding"/>
    <property type="evidence" value="ECO:0007669"/>
    <property type="project" value="UniProtKB-KW"/>
</dbReference>
<dbReference type="InterPro" id="IPR036388">
    <property type="entry name" value="WH-like_DNA-bd_sf"/>
</dbReference>
<accession>A0A318HXB9</accession>
<dbReference type="PANTHER" id="PTHR44688">
    <property type="entry name" value="DNA-BINDING TRANSCRIPTIONAL ACTIVATOR DEVR_DOSR"/>
    <property type="match status" value="1"/>
</dbReference>
<keyword evidence="1" id="KW-0805">Transcription regulation</keyword>
<proteinExistence type="predicted"/>
<comment type="caution">
    <text evidence="5">The sequence shown here is derived from an EMBL/GenBank/DDBJ whole genome shotgun (WGS) entry which is preliminary data.</text>
</comment>
<evidence type="ECO:0000259" key="4">
    <source>
        <dbReference type="PROSITE" id="PS50043"/>
    </source>
</evidence>
<dbReference type="CDD" id="cd06170">
    <property type="entry name" value="LuxR_C_like"/>
    <property type="match status" value="1"/>
</dbReference>